<keyword evidence="3" id="KW-1185">Reference proteome</keyword>
<evidence type="ECO:0000313" key="2">
    <source>
        <dbReference type="EMBL" id="GFY93497.1"/>
    </source>
</evidence>
<proteinExistence type="predicted"/>
<sequence length="102" mass="11029">MLSDSTSEFYEFGVVGSVLIIAGLYSVLWGKYREEKEMKQERAMNNEGKTAFTINDSAVVGDIETACGGGGELQKEAADHKLPSIPITLPISHTPTKPNQLA</sequence>
<organism evidence="2 3">
    <name type="scientific">Actinidia rufa</name>
    <dbReference type="NCBI Taxonomy" id="165716"/>
    <lineage>
        <taxon>Eukaryota</taxon>
        <taxon>Viridiplantae</taxon>
        <taxon>Streptophyta</taxon>
        <taxon>Embryophyta</taxon>
        <taxon>Tracheophyta</taxon>
        <taxon>Spermatophyta</taxon>
        <taxon>Magnoliopsida</taxon>
        <taxon>eudicotyledons</taxon>
        <taxon>Gunneridae</taxon>
        <taxon>Pentapetalae</taxon>
        <taxon>asterids</taxon>
        <taxon>Ericales</taxon>
        <taxon>Actinidiaceae</taxon>
        <taxon>Actinidia</taxon>
    </lineage>
</organism>
<name>A0A7J0F6F7_9ERIC</name>
<dbReference type="Proteomes" id="UP000585474">
    <property type="component" value="Unassembled WGS sequence"/>
</dbReference>
<comment type="caution">
    <text evidence="2">The sequence shown here is derived from an EMBL/GenBank/DDBJ whole genome shotgun (WGS) entry which is preliminary data.</text>
</comment>
<keyword evidence="1" id="KW-0812">Transmembrane</keyword>
<feature type="transmembrane region" description="Helical" evidence="1">
    <location>
        <begin position="12"/>
        <end position="32"/>
    </location>
</feature>
<dbReference type="AlphaFoldDB" id="A0A7J0F6F7"/>
<keyword evidence="1" id="KW-1133">Transmembrane helix</keyword>
<protein>
    <submittedName>
        <fullName evidence="2">Nodulin MtN21 /EamA-like transporter family protein</fullName>
    </submittedName>
</protein>
<dbReference type="EMBL" id="BJWL01000008">
    <property type="protein sequence ID" value="GFY93497.1"/>
    <property type="molecule type" value="Genomic_DNA"/>
</dbReference>
<reference evidence="2 3" key="1">
    <citation type="submission" date="2019-07" db="EMBL/GenBank/DDBJ databases">
        <title>De Novo Assembly of kiwifruit Actinidia rufa.</title>
        <authorList>
            <person name="Sugita-Konishi S."/>
            <person name="Sato K."/>
            <person name="Mori E."/>
            <person name="Abe Y."/>
            <person name="Kisaki G."/>
            <person name="Hamano K."/>
            <person name="Suezawa K."/>
            <person name="Otani M."/>
            <person name="Fukuda T."/>
            <person name="Manabe T."/>
            <person name="Gomi K."/>
            <person name="Tabuchi M."/>
            <person name="Akimitsu K."/>
            <person name="Kataoka I."/>
        </authorList>
    </citation>
    <scope>NUCLEOTIDE SEQUENCE [LARGE SCALE GENOMIC DNA]</scope>
    <source>
        <strain evidence="3">cv. Fuchu</strain>
    </source>
</reference>
<keyword evidence="1" id="KW-0472">Membrane</keyword>
<evidence type="ECO:0000313" key="3">
    <source>
        <dbReference type="Proteomes" id="UP000585474"/>
    </source>
</evidence>
<accession>A0A7J0F6F7</accession>
<gene>
    <name evidence="2" type="ORF">Acr_08g0018930</name>
</gene>
<evidence type="ECO:0000256" key="1">
    <source>
        <dbReference type="SAM" id="Phobius"/>
    </source>
</evidence>